<evidence type="ECO:0008006" key="7">
    <source>
        <dbReference type="Google" id="ProtNLM"/>
    </source>
</evidence>
<keyword evidence="2" id="KW-0489">Methyltransferase</keyword>
<evidence type="ECO:0000313" key="6">
    <source>
        <dbReference type="Proteomes" id="UP000695562"/>
    </source>
</evidence>
<dbReference type="InterPro" id="IPR023397">
    <property type="entry name" value="SAM-dep_MeTrfase_MraW_recog"/>
</dbReference>
<keyword evidence="4" id="KW-0949">S-adenosyl-L-methionine</keyword>
<dbReference type="SUPFAM" id="SSF81799">
    <property type="entry name" value="Putative methyltransferase TM0872, insert domain"/>
    <property type="match status" value="1"/>
</dbReference>
<dbReference type="GO" id="GO:0070475">
    <property type="term" value="P:rRNA base methylation"/>
    <property type="evidence" value="ECO:0007669"/>
    <property type="project" value="TreeGrafter"/>
</dbReference>
<evidence type="ECO:0000256" key="4">
    <source>
        <dbReference type="ARBA" id="ARBA00022691"/>
    </source>
</evidence>
<comment type="similarity">
    <text evidence="1">Belongs to the methyltransferase superfamily. RsmH family.</text>
</comment>
<accession>A0A8J4PZY9</accession>
<dbReference type="PANTHER" id="PTHR11265">
    <property type="entry name" value="S-ADENOSYL-METHYLTRANSFERASE MRAW"/>
    <property type="match status" value="1"/>
</dbReference>
<protein>
    <recommendedName>
        <fullName evidence="7">S-adenosyl-methyltransferase</fullName>
    </recommendedName>
</protein>
<evidence type="ECO:0000256" key="1">
    <source>
        <dbReference type="ARBA" id="ARBA00010396"/>
    </source>
</evidence>
<dbReference type="Pfam" id="PF01795">
    <property type="entry name" value="Methyltransf_5"/>
    <property type="match status" value="1"/>
</dbReference>
<evidence type="ECO:0000313" key="5">
    <source>
        <dbReference type="EMBL" id="KAF2077333.1"/>
    </source>
</evidence>
<dbReference type="InterPro" id="IPR002903">
    <property type="entry name" value="RsmH"/>
</dbReference>
<keyword evidence="3" id="KW-0808">Transferase</keyword>
<sequence>MHKVFSNSIYKGSTLFTRTSGGSVCKRDYVTKKEKKIKNILSSAESGIGDDKKYVDVEYSSYEIHKPVLIKEVLRALNPTPGGIYIDTTFGLGGHTRAILDSCKDCYVIAIDRDSNVFDLTKDLRSKYKDRLITLQGNFSNLSTLLSENKLDKLEISGILYDFGVSSYQIDSSDRGFSYRKELEGPLDMRMNNQSNHSMTASNVLNTFSEKSLRDIFFVYGEEKHTKSIASEIVKRRVNEPLLMTSQLVNVVESCMPYPAASKTISRIFRALRMFVNDEIGEIKKGLHQGELLLKEGSPLVAISFHSIEDRILKRYLQRGVNPEKYGDESEALYLPSFDPHPLYGSGAPVYPSPEELKWNPRSESAILRTAIRNSNPPLPFKDI</sequence>
<dbReference type="PANTHER" id="PTHR11265:SF0">
    <property type="entry name" value="12S RRNA N4-METHYLCYTIDINE METHYLTRANSFERASE"/>
    <property type="match status" value="1"/>
</dbReference>
<dbReference type="SUPFAM" id="SSF53335">
    <property type="entry name" value="S-adenosyl-L-methionine-dependent methyltransferases"/>
    <property type="match status" value="1"/>
</dbReference>
<dbReference type="AlphaFoldDB" id="A0A8J4PZY9"/>
<reference evidence="5" key="1">
    <citation type="submission" date="2020-01" db="EMBL/GenBank/DDBJ databases">
        <title>Development of genomics and gene disruption for Polysphondylium violaceum indicates a role for the polyketide synthase stlB in stalk morphogenesis.</title>
        <authorList>
            <person name="Narita B."/>
            <person name="Kawabe Y."/>
            <person name="Kin K."/>
            <person name="Saito T."/>
            <person name="Gibbs R."/>
            <person name="Kuspa A."/>
            <person name="Muzny D."/>
            <person name="Queller D."/>
            <person name="Richards S."/>
            <person name="Strassman J."/>
            <person name="Sucgang R."/>
            <person name="Worley K."/>
            <person name="Schaap P."/>
        </authorList>
    </citation>
    <scope>NUCLEOTIDE SEQUENCE</scope>
    <source>
        <strain evidence="5">QSvi11</strain>
    </source>
</reference>
<dbReference type="Gene3D" id="1.10.150.170">
    <property type="entry name" value="Putative methyltransferase TM0872, insert domain"/>
    <property type="match status" value="1"/>
</dbReference>
<name>A0A8J4PZY9_9MYCE</name>
<organism evidence="5 6">
    <name type="scientific">Polysphondylium violaceum</name>
    <dbReference type="NCBI Taxonomy" id="133409"/>
    <lineage>
        <taxon>Eukaryota</taxon>
        <taxon>Amoebozoa</taxon>
        <taxon>Evosea</taxon>
        <taxon>Eumycetozoa</taxon>
        <taxon>Dictyostelia</taxon>
        <taxon>Dictyosteliales</taxon>
        <taxon>Dictyosteliaceae</taxon>
        <taxon>Polysphondylium</taxon>
    </lineage>
</organism>
<proteinExistence type="inferred from homology"/>
<evidence type="ECO:0000256" key="2">
    <source>
        <dbReference type="ARBA" id="ARBA00022603"/>
    </source>
</evidence>
<dbReference type="InterPro" id="IPR029063">
    <property type="entry name" value="SAM-dependent_MTases_sf"/>
</dbReference>
<dbReference type="OrthoDB" id="16290at2759"/>
<keyword evidence="6" id="KW-1185">Reference proteome</keyword>
<dbReference type="Gene3D" id="3.40.50.150">
    <property type="entry name" value="Vaccinia Virus protein VP39"/>
    <property type="match status" value="1"/>
</dbReference>
<dbReference type="EMBL" id="AJWJ01000031">
    <property type="protein sequence ID" value="KAF2077333.1"/>
    <property type="molecule type" value="Genomic_DNA"/>
</dbReference>
<evidence type="ECO:0000256" key="3">
    <source>
        <dbReference type="ARBA" id="ARBA00022679"/>
    </source>
</evidence>
<dbReference type="NCBIfam" id="TIGR00006">
    <property type="entry name" value="16S rRNA (cytosine(1402)-N(4))-methyltransferase RsmH"/>
    <property type="match status" value="1"/>
</dbReference>
<comment type="caution">
    <text evidence="5">The sequence shown here is derived from an EMBL/GenBank/DDBJ whole genome shotgun (WGS) entry which is preliminary data.</text>
</comment>
<dbReference type="GO" id="GO:0071424">
    <property type="term" value="F:rRNA (cytosine-N4-)-methyltransferase activity"/>
    <property type="evidence" value="ECO:0007669"/>
    <property type="project" value="TreeGrafter"/>
</dbReference>
<dbReference type="Proteomes" id="UP000695562">
    <property type="component" value="Unassembled WGS sequence"/>
</dbReference>
<gene>
    <name evidence="5" type="ORF">CYY_001336</name>
</gene>
<dbReference type="HAMAP" id="MF_01007">
    <property type="entry name" value="16SrRNA_methyltr_H"/>
    <property type="match status" value="1"/>
</dbReference>